<protein>
    <submittedName>
        <fullName evidence="3">Uncharacterized protein LOC114241722</fullName>
    </submittedName>
</protein>
<feature type="compositionally biased region" description="Basic residues" evidence="1">
    <location>
        <begin position="104"/>
        <end position="119"/>
    </location>
</feature>
<dbReference type="KEGG" id="bman:114241722"/>
<proteinExistence type="predicted"/>
<evidence type="ECO:0000256" key="1">
    <source>
        <dbReference type="SAM" id="MobiDB-lite"/>
    </source>
</evidence>
<feature type="region of interest" description="Disordered" evidence="1">
    <location>
        <begin position="95"/>
        <end position="126"/>
    </location>
</feature>
<dbReference type="OrthoDB" id="7474578at2759"/>
<sequence length="165" mass="19485">MEGMTKEESYAERRQLFKDIWITASNMDLKDNEITNKPRVIKTLRLDDLDRSIAGKKKKERIKNLRTVCNKILEFCDRQDADDILYHQAVEDDHSPCSKEIDRKSRKNKLLRRKRKIKTQRQLSPPADTLNCEKKLIHSNKKSRYTSPIKNPAVEKNNIHLSRKV</sequence>
<keyword evidence="2" id="KW-1185">Reference proteome</keyword>
<dbReference type="RefSeq" id="XP_028028446.1">
    <property type="nucleotide sequence ID" value="XM_028172645.1"/>
</dbReference>
<evidence type="ECO:0000313" key="3">
    <source>
        <dbReference type="RefSeq" id="XP_028028446.1"/>
    </source>
</evidence>
<reference evidence="3" key="1">
    <citation type="submission" date="2025-08" db="UniProtKB">
        <authorList>
            <consortium name="RefSeq"/>
        </authorList>
    </citation>
    <scope>IDENTIFICATION</scope>
    <source>
        <tissue evidence="3">Silk gland</tissue>
    </source>
</reference>
<gene>
    <name evidence="3" type="primary">LOC114241722</name>
</gene>
<name>A0A6J2JG19_BOMMA</name>
<dbReference type="Proteomes" id="UP000504629">
    <property type="component" value="Unplaced"/>
</dbReference>
<dbReference type="AlphaFoldDB" id="A0A6J2JG19"/>
<evidence type="ECO:0000313" key="2">
    <source>
        <dbReference type="Proteomes" id="UP000504629"/>
    </source>
</evidence>
<accession>A0A6J2JG19</accession>
<dbReference type="GeneID" id="114241722"/>
<organism evidence="2 3">
    <name type="scientific">Bombyx mandarina</name>
    <name type="common">Wild silk moth</name>
    <name type="synonym">Wild silkworm</name>
    <dbReference type="NCBI Taxonomy" id="7092"/>
    <lineage>
        <taxon>Eukaryota</taxon>
        <taxon>Metazoa</taxon>
        <taxon>Ecdysozoa</taxon>
        <taxon>Arthropoda</taxon>
        <taxon>Hexapoda</taxon>
        <taxon>Insecta</taxon>
        <taxon>Pterygota</taxon>
        <taxon>Neoptera</taxon>
        <taxon>Endopterygota</taxon>
        <taxon>Lepidoptera</taxon>
        <taxon>Glossata</taxon>
        <taxon>Ditrysia</taxon>
        <taxon>Bombycoidea</taxon>
        <taxon>Bombycidae</taxon>
        <taxon>Bombycinae</taxon>
        <taxon>Bombyx</taxon>
    </lineage>
</organism>